<protein>
    <submittedName>
        <fullName evidence="1">Uncharacterized protein</fullName>
    </submittedName>
</protein>
<comment type="caution">
    <text evidence="1">The sequence shown here is derived from an EMBL/GenBank/DDBJ whole genome shotgun (WGS) entry which is preliminary data.</text>
</comment>
<dbReference type="Proteomes" id="UP000887013">
    <property type="component" value="Unassembled WGS sequence"/>
</dbReference>
<proteinExistence type="predicted"/>
<organism evidence="1 2">
    <name type="scientific">Nephila pilipes</name>
    <name type="common">Giant wood spider</name>
    <name type="synonym">Nephila maculata</name>
    <dbReference type="NCBI Taxonomy" id="299642"/>
    <lineage>
        <taxon>Eukaryota</taxon>
        <taxon>Metazoa</taxon>
        <taxon>Ecdysozoa</taxon>
        <taxon>Arthropoda</taxon>
        <taxon>Chelicerata</taxon>
        <taxon>Arachnida</taxon>
        <taxon>Araneae</taxon>
        <taxon>Araneomorphae</taxon>
        <taxon>Entelegynae</taxon>
        <taxon>Araneoidea</taxon>
        <taxon>Nephilidae</taxon>
        <taxon>Nephila</taxon>
    </lineage>
</organism>
<accession>A0A8X6Q9A8</accession>
<evidence type="ECO:0000313" key="1">
    <source>
        <dbReference type="EMBL" id="GFU07048.1"/>
    </source>
</evidence>
<name>A0A8X6Q9A8_NEPPI</name>
<evidence type="ECO:0000313" key="2">
    <source>
        <dbReference type="Proteomes" id="UP000887013"/>
    </source>
</evidence>
<sequence length="77" mass="8650">MPNLEIDRTIGKSTSPDWVQSANLNQHYLDVQSGLSESCPIKGKVFSGFLCRQPLATDFRISNRDRKTKTAPDLMSH</sequence>
<keyword evidence="2" id="KW-1185">Reference proteome</keyword>
<reference evidence="1" key="1">
    <citation type="submission" date="2020-08" db="EMBL/GenBank/DDBJ databases">
        <title>Multicomponent nature underlies the extraordinary mechanical properties of spider dragline silk.</title>
        <authorList>
            <person name="Kono N."/>
            <person name="Nakamura H."/>
            <person name="Mori M."/>
            <person name="Yoshida Y."/>
            <person name="Ohtoshi R."/>
            <person name="Malay A.D."/>
            <person name="Moran D.A.P."/>
            <person name="Tomita M."/>
            <person name="Numata K."/>
            <person name="Arakawa K."/>
        </authorList>
    </citation>
    <scope>NUCLEOTIDE SEQUENCE</scope>
</reference>
<dbReference type="EMBL" id="BMAW01124261">
    <property type="protein sequence ID" value="GFU07048.1"/>
    <property type="molecule type" value="Genomic_DNA"/>
</dbReference>
<dbReference type="AlphaFoldDB" id="A0A8X6Q9A8"/>
<gene>
    <name evidence="1" type="ORF">NPIL_135811</name>
</gene>